<dbReference type="Proteomes" id="UP000079169">
    <property type="component" value="Unplaced"/>
</dbReference>
<reference evidence="8" key="1">
    <citation type="submission" date="2025-08" db="UniProtKB">
        <authorList>
            <consortium name="RefSeq"/>
        </authorList>
    </citation>
    <scope>IDENTIFICATION</scope>
</reference>
<keyword evidence="1 6" id="KW-0812">Transmembrane</keyword>
<gene>
    <name evidence="8" type="primary">LOC103516910</name>
</gene>
<feature type="transmembrane region" description="Helical" evidence="6">
    <location>
        <begin position="182"/>
        <end position="205"/>
    </location>
</feature>
<dbReference type="GO" id="GO:0042626">
    <property type="term" value="F:ATPase-coupled transmembrane transporter activity"/>
    <property type="evidence" value="ECO:0007669"/>
    <property type="project" value="TreeGrafter"/>
</dbReference>
<dbReference type="STRING" id="121845.A0A3Q0JE66"/>
<evidence type="ECO:0000256" key="2">
    <source>
        <dbReference type="ARBA" id="ARBA00022741"/>
    </source>
</evidence>
<dbReference type="SUPFAM" id="SSF90123">
    <property type="entry name" value="ABC transporter transmembrane region"/>
    <property type="match status" value="1"/>
</dbReference>
<dbReference type="InterPro" id="IPR036640">
    <property type="entry name" value="ABC1_TM_sf"/>
</dbReference>
<dbReference type="PaxDb" id="121845-A0A3Q0JE66"/>
<dbReference type="KEGG" id="dci:103516910"/>
<dbReference type="PANTHER" id="PTHR24223:SF448">
    <property type="entry name" value="FI20146P1-RELATED"/>
    <property type="match status" value="1"/>
</dbReference>
<dbReference type="GO" id="GO:0005524">
    <property type="term" value="F:ATP binding"/>
    <property type="evidence" value="ECO:0007669"/>
    <property type="project" value="UniProtKB-KW"/>
</dbReference>
<dbReference type="GO" id="GO:0016020">
    <property type="term" value="C:membrane"/>
    <property type="evidence" value="ECO:0007669"/>
    <property type="project" value="InterPro"/>
</dbReference>
<keyword evidence="2" id="KW-0547">Nucleotide-binding</keyword>
<proteinExistence type="predicted"/>
<evidence type="ECO:0000256" key="6">
    <source>
        <dbReference type="SAM" id="Phobius"/>
    </source>
</evidence>
<evidence type="ECO:0000313" key="7">
    <source>
        <dbReference type="Proteomes" id="UP000079169"/>
    </source>
</evidence>
<dbReference type="AlphaFoldDB" id="A0A3Q0JE66"/>
<evidence type="ECO:0000313" key="8">
    <source>
        <dbReference type="RefSeq" id="XP_026684985.1"/>
    </source>
</evidence>
<keyword evidence="5 6" id="KW-0472">Membrane</keyword>
<keyword evidence="7" id="KW-1185">Reference proteome</keyword>
<evidence type="ECO:0000256" key="3">
    <source>
        <dbReference type="ARBA" id="ARBA00022840"/>
    </source>
</evidence>
<name>A0A3Q0JE66_DIACI</name>
<dbReference type="Gene3D" id="1.20.1560.10">
    <property type="entry name" value="ABC transporter type 1, transmembrane domain"/>
    <property type="match status" value="1"/>
</dbReference>
<evidence type="ECO:0000256" key="1">
    <source>
        <dbReference type="ARBA" id="ARBA00022692"/>
    </source>
</evidence>
<accession>A0A3Q0JE66</accession>
<keyword evidence="3" id="KW-0067">ATP-binding</keyword>
<protein>
    <submittedName>
        <fullName evidence="8">Cystic fibrosis transmembrane conductance regulator-like</fullName>
    </submittedName>
</protein>
<sequence>MDAGKRKYDKPPNPRATCNILSALTFSWTLGLFREGRKRDLEVTDLYEPLREHTSSYLGNKLERIWNEELITAKKRGREPSFLRSLAKCFGPKMILYGLVLAFMECVLRMSQPFLLGRVIEYFSPPEDSSPSAAGAILAADVNRSVTPGGGPLSLNRSRSFGTDEVSTIGGPPSTATSLAEALLFALGVIGTILVSNIIMHNFMMAMFHLGMKMRVGTCSMIYRKVCSPLFMNGMTNKASSDKEDVTVDEGKEWK</sequence>
<dbReference type="RefSeq" id="XP_026684985.1">
    <property type="nucleotide sequence ID" value="XM_026829184.1"/>
</dbReference>
<dbReference type="GeneID" id="103516910"/>
<organism evidence="7 8">
    <name type="scientific">Diaphorina citri</name>
    <name type="common">Asian citrus psyllid</name>
    <dbReference type="NCBI Taxonomy" id="121845"/>
    <lineage>
        <taxon>Eukaryota</taxon>
        <taxon>Metazoa</taxon>
        <taxon>Ecdysozoa</taxon>
        <taxon>Arthropoda</taxon>
        <taxon>Hexapoda</taxon>
        <taxon>Insecta</taxon>
        <taxon>Pterygota</taxon>
        <taxon>Neoptera</taxon>
        <taxon>Paraneoptera</taxon>
        <taxon>Hemiptera</taxon>
        <taxon>Sternorrhyncha</taxon>
        <taxon>Psylloidea</taxon>
        <taxon>Psyllidae</taxon>
        <taxon>Diaphorininae</taxon>
        <taxon>Diaphorina</taxon>
    </lineage>
</organism>
<keyword evidence="4 6" id="KW-1133">Transmembrane helix</keyword>
<dbReference type="InterPro" id="IPR050173">
    <property type="entry name" value="ABC_transporter_C-like"/>
</dbReference>
<evidence type="ECO:0000256" key="5">
    <source>
        <dbReference type="ARBA" id="ARBA00023136"/>
    </source>
</evidence>
<dbReference type="PANTHER" id="PTHR24223">
    <property type="entry name" value="ATP-BINDING CASSETTE SUB-FAMILY C"/>
    <property type="match status" value="1"/>
</dbReference>
<evidence type="ECO:0000256" key="4">
    <source>
        <dbReference type="ARBA" id="ARBA00022989"/>
    </source>
</evidence>